<gene>
    <name evidence="3" type="ORF">VVD49_06250</name>
</gene>
<dbReference type="SMART" id="SM00044">
    <property type="entry name" value="CYCc"/>
    <property type="match status" value="1"/>
</dbReference>
<evidence type="ECO:0000313" key="3">
    <source>
        <dbReference type="EMBL" id="MEC5385316.1"/>
    </source>
</evidence>
<feature type="transmembrane region" description="Helical" evidence="1">
    <location>
        <begin position="362"/>
        <end position="381"/>
    </location>
</feature>
<dbReference type="GO" id="GO:0016829">
    <property type="term" value="F:lyase activity"/>
    <property type="evidence" value="ECO:0007669"/>
    <property type="project" value="UniProtKB-KW"/>
</dbReference>
<feature type="transmembrane region" description="Helical" evidence="1">
    <location>
        <begin position="388"/>
        <end position="409"/>
    </location>
</feature>
<feature type="transmembrane region" description="Helical" evidence="1">
    <location>
        <begin position="415"/>
        <end position="439"/>
    </location>
</feature>
<dbReference type="InterPro" id="IPR050697">
    <property type="entry name" value="Adenylyl/Guanylyl_Cyclase_3/4"/>
</dbReference>
<dbReference type="SUPFAM" id="SSF55073">
    <property type="entry name" value="Nucleotide cyclase"/>
    <property type="match status" value="1"/>
</dbReference>
<keyword evidence="4" id="KW-1185">Reference proteome</keyword>
<organism evidence="3 4">
    <name type="scientific">Uliginosibacterium silvisoli</name>
    <dbReference type="NCBI Taxonomy" id="3114758"/>
    <lineage>
        <taxon>Bacteria</taxon>
        <taxon>Pseudomonadati</taxon>
        <taxon>Pseudomonadota</taxon>
        <taxon>Betaproteobacteria</taxon>
        <taxon>Rhodocyclales</taxon>
        <taxon>Zoogloeaceae</taxon>
        <taxon>Uliginosibacterium</taxon>
    </lineage>
</organism>
<dbReference type="InterPro" id="IPR007890">
    <property type="entry name" value="CHASE2"/>
</dbReference>
<dbReference type="Proteomes" id="UP001331561">
    <property type="component" value="Unassembled WGS sequence"/>
</dbReference>
<keyword evidence="1" id="KW-0812">Transmembrane</keyword>
<dbReference type="InterPro" id="IPR029787">
    <property type="entry name" value="Nucleotide_cyclase"/>
</dbReference>
<dbReference type="EC" id="4.6.1.-" evidence="3"/>
<protein>
    <submittedName>
        <fullName evidence="3">Adenylate/guanylate cyclase domain-containing protein</fullName>
        <ecNumber evidence="3">4.6.1.-</ecNumber>
    </submittedName>
</protein>
<dbReference type="InterPro" id="IPR001054">
    <property type="entry name" value="A/G_cyclase"/>
</dbReference>
<evidence type="ECO:0000256" key="1">
    <source>
        <dbReference type="SAM" id="Phobius"/>
    </source>
</evidence>
<dbReference type="PANTHER" id="PTHR43081:SF20">
    <property type="entry name" value="TWO-COMPONENT RESPONSE REGULATOR"/>
    <property type="match status" value="1"/>
</dbReference>
<keyword evidence="3" id="KW-0456">Lyase</keyword>
<dbReference type="RefSeq" id="WP_327598275.1">
    <property type="nucleotide sequence ID" value="NZ_JAYXHS010000001.1"/>
</dbReference>
<dbReference type="PANTHER" id="PTHR43081">
    <property type="entry name" value="ADENYLATE CYCLASE, TERMINAL-DIFFERENTIATION SPECIFIC-RELATED"/>
    <property type="match status" value="1"/>
</dbReference>
<dbReference type="PROSITE" id="PS50125">
    <property type="entry name" value="GUANYLATE_CYCLASE_2"/>
    <property type="match status" value="1"/>
</dbReference>
<dbReference type="SMART" id="SM01080">
    <property type="entry name" value="CHASE2"/>
    <property type="match status" value="1"/>
</dbReference>
<keyword evidence="1" id="KW-1133">Transmembrane helix</keyword>
<dbReference type="Gene3D" id="3.30.70.1230">
    <property type="entry name" value="Nucleotide cyclase"/>
    <property type="match status" value="1"/>
</dbReference>
<sequence>MTRWNLSWWSVTRSLKRLGVLLPVVSVLLGLALLIIDPLPMQTLRNSMFDQYQRWSPREYVDAPVHIVDIDEETLARLGQWPWPRTRLAGLVERLKAAGVAAIGFDILLAEPDRTSPQRMAQLWSLPDALRAALQKFPDHDQVLAGSLADAPAVLGFVLQGGRAQAASARTALQVQAFRYIHAGEPSGRSLHTFDGVLTARPELEAVAAGYGALNFVADSDGIVRRVPLVLSLHGEPVPTLVAELLRVAQGERNYFLKSDGHAIGLAEVRIGNFRVPTTAAGEVWVHYAREQAGRYLPAWQVLQGAVPDTMLEGSIVLIGSSAQGLMDLRFSPLGKIMPGVEAHAQALEQILSGQTLQRPNWAGSVELIAIVIGGLAIAWLSVSSRAVIAAGTTALALLLLLAGGWYAFRTHGLLINTVTPALILIATFVLGSLMHHFISEREHRWIKGVFSRYVSPNRVEFLVTHPDAMTLGGQRQECSFVFTDLADFTALMESIDPQEAVALLNNYLDAMIAIAFRYEGTLDRIVGDAVAIMFSAPVPQADHRARALACALEMDAFAAGYAARVAGQGMAFGKTRIGIHSGEVIVGNFGGSTIFDYRALGDAVNTASRLESVNKQLGTTICLSAETLSGCPQARVRPVGRLVLKGKRAPLQVHEPITQRCVARYAPTEDYLEAYRAMSEEAGGAAGMFSALAQAWPDDPLATLHARRLADGERGDLMVMGAK</sequence>
<comment type="caution">
    <text evidence="3">The sequence shown here is derived from an EMBL/GenBank/DDBJ whole genome shotgun (WGS) entry which is preliminary data.</text>
</comment>
<keyword evidence="1" id="KW-0472">Membrane</keyword>
<dbReference type="Pfam" id="PF05226">
    <property type="entry name" value="CHASE2"/>
    <property type="match status" value="1"/>
</dbReference>
<name>A0ABU6K1I4_9RHOO</name>
<feature type="domain" description="Guanylate cyclase" evidence="2">
    <location>
        <begin position="480"/>
        <end position="612"/>
    </location>
</feature>
<evidence type="ECO:0000259" key="2">
    <source>
        <dbReference type="PROSITE" id="PS50125"/>
    </source>
</evidence>
<dbReference type="Pfam" id="PF00211">
    <property type="entry name" value="Guanylate_cyc"/>
    <property type="match status" value="1"/>
</dbReference>
<evidence type="ECO:0000313" key="4">
    <source>
        <dbReference type="Proteomes" id="UP001331561"/>
    </source>
</evidence>
<proteinExistence type="predicted"/>
<accession>A0ABU6K1I4</accession>
<dbReference type="CDD" id="cd07302">
    <property type="entry name" value="CHD"/>
    <property type="match status" value="1"/>
</dbReference>
<dbReference type="EMBL" id="JAYXHS010000001">
    <property type="protein sequence ID" value="MEC5385316.1"/>
    <property type="molecule type" value="Genomic_DNA"/>
</dbReference>
<reference evidence="3 4" key="1">
    <citation type="submission" date="2024-01" db="EMBL/GenBank/DDBJ databases">
        <title>Uliginosibacterium soil sp. nov.</title>
        <authorList>
            <person name="Lv Y."/>
        </authorList>
    </citation>
    <scope>NUCLEOTIDE SEQUENCE [LARGE SCALE GENOMIC DNA]</scope>
    <source>
        <strain evidence="3 4">H3</strain>
    </source>
</reference>